<dbReference type="Proteomes" id="UP000317374">
    <property type="component" value="Unassembled WGS sequence"/>
</dbReference>
<gene>
    <name evidence="1" type="ORF">OXR69_013710</name>
    <name evidence="2" type="ORF">SB6422_02998</name>
</gene>
<dbReference type="EMBL" id="CABGGW010000048">
    <property type="protein sequence ID" value="VUS92921.1"/>
    <property type="molecule type" value="Genomic_DNA"/>
</dbReference>
<dbReference type="AlphaFoldDB" id="A0A564MHN0"/>
<sequence length="98" mass="10784">MKLTTHIVNDVMCWLNQKYGLALPVSPLAGWGHSVVALWQKAVNKLPDDAPLPQSIDVEGDWQPLAGSRFTVTQIRIVIRQSDTTSSTPSITRGTQDD</sequence>
<evidence type="ECO:0000313" key="2">
    <source>
        <dbReference type="EMBL" id="VUS92921.1"/>
    </source>
</evidence>
<reference evidence="1" key="2">
    <citation type="submission" date="2023-03" db="EMBL/GenBank/DDBJ databases">
        <title>identification of new KPC variant in Klebsiella huaxiensis from the Hospital Sewage Samples in China.</title>
        <authorList>
            <person name="Wu Y."/>
        </authorList>
    </citation>
    <scope>NUCLEOTIDE SEQUENCE</scope>
    <source>
        <strain evidence="1">ZR-9</strain>
    </source>
</reference>
<evidence type="ECO:0000313" key="3">
    <source>
        <dbReference type="Proteomes" id="UP000317374"/>
    </source>
</evidence>
<dbReference type="RefSeq" id="WP_112216511.1">
    <property type="nucleotide sequence ID" value="NZ_CABGGQ010000023.1"/>
</dbReference>
<evidence type="ECO:0000313" key="1">
    <source>
        <dbReference type="EMBL" id="MDG1642914.1"/>
    </source>
</evidence>
<proteinExistence type="predicted"/>
<keyword evidence="4" id="KW-1185">Reference proteome</keyword>
<dbReference type="EMBL" id="JAPQEX020000001">
    <property type="protein sequence ID" value="MDG1642914.1"/>
    <property type="molecule type" value="Genomic_DNA"/>
</dbReference>
<name>A0A564MHN0_9ENTR</name>
<organism evidence="2 3">
    <name type="scientific">Klebsiella huaxiensis</name>
    <dbReference type="NCBI Taxonomy" id="2153354"/>
    <lineage>
        <taxon>Bacteria</taxon>
        <taxon>Pseudomonadati</taxon>
        <taxon>Pseudomonadota</taxon>
        <taxon>Gammaproteobacteria</taxon>
        <taxon>Enterobacterales</taxon>
        <taxon>Enterobacteriaceae</taxon>
        <taxon>Klebsiella/Raoultella group</taxon>
        <taxon>Klebsiella</taxon>
    </lineage>
</organism>
<accession>A0A564MHN0</accession>
<dbReference type="OrthoDB" id="9908901at2"/>
<protein>
    <submittedName>
        <fullName evidence="2">Uncharacterized protein</fullName>
    </submittedName>
</protein>
<reference evidence="2 3" key="1">
    <citation type="submission" date="2019-07" db="EMBL/GenBank/DDBJ databases">
        <authorList>
            <person name="Brisse S."/>
            <person name="Rodrigues C."/>
            <person name="Thorpe H."/>
        </authorList>
    </citation>
    <scope>NUCLEOTIDE SEQUENCE [LARGE SCALE GENOMIC DNA]</scope>
    <source>
        <strain evidence="2">SB6422</strain>
    </source>
</reference>
<dbReference type="Proteomes" id="UP001075001">
    <property type="component" value="Unassembled WGS sequence"/>
</dbReference>
<evidence type="ECO:0000313" key="4">
    <source>
        <dbReference type="Proteomes" id="UP001075001"/>
    </source>
</evidence>